<dbReference type="SUPFAM" id="SSF46785">
    <property type="entry name" value="Winged helix' DNA-binding domain"/>
    <property type="match status" value="1"/>
</dbReference>
<evidence type="ECO:0000256" key="3">
    <source>
        <dbReference type="ARBA" id="ARBA00023163"/>
    </source>
</evidence>
<dbReference type="RefSeq" id="WP_169297941.1">
    <property type="nucleotide sequence ID" value="NZ_JABBNI010000021.1"/>
</dbReference>
<dbReference type="InterPro" id="IPR036390">
    <property type="entry name" value="WH_DNA-bd_sf"/>
</dbReference>
<dbReference type="Pfam" id="PF01022">
    <property type="entry name" value="HTH_5"/>
    <property type="match status" value="1"/>
</dbReference>
<sequence length="109" mass="12552">MDRNYEMNARILKALSDPSRLKILDILSCGEKCACDILEHFDFTQPTLSHHMKVLMECGLVKSRKEGLWSHYCLDNNNTSKLVLFLMGIFTDTDDCICKEKNKCNCSEQ</sequence>
<accession>A0A7Y0EH17</accession>
<dbReference type="PRINTS" id="PR00778">
    <property type="entry name" value="HTHARSR"/>
</dbReference>
<dbReference type="PANTHER" id="PTHR33154:SF18">
    <property type="entry name" value="ARSENICAL RESISTANCE OPERON REPRESSOR"/>
    <property type="match status" value="1"/>
</dbReference>
<dbReference type="GO" id="GO:0003677">
    <property type="term" value="F:DNA binding"/>
    <property type="evidence" value="ECO:0007669"/>
    <property type="project" value="UniProtKB-KW"/>
</dbReference>
<dbReference type="GO" id="GO:0003700">
    <property type="term" value="F:DNA-binding transcription factor activity"/>
    <property type="evidence" value="ECO:0007669"/>
    <property type="project" value="InterPro"/>
</dbReference>
<dbReference type="CDD" id="cd00090">
    <property type="entry name" value="HTH_ARSR"/>
    <property type="match status" value="1"/>
</dbReference>
<dbReference type="Proteomes" id="UP000537131">
    <property type="component" value="Unassembled WGS sequence"/>
</dbReference>
<dbReference type="InterPro" id="IPR001845">
    <property type="entry name" value="HTH_ArsR_DNA-bd_dom"/>
</dbReference>
<dbReference type="InterPro" id="IPR018334">
    <property type="entry name" value="ArsR_HTH"/>
</dbReference>
<dbReference type="Gene3D" id="1.10.10.10">
    <property type="entry name" value="Winged helix-like DNA-binding domain superfamily/Winged helix DNA-binding domain"/>
    <property type="match status" value="1"/>
</dbReference>
<gene>
    <name evidence="5" type="ORF">HBE96_11730</name>
</gene>
<dbReference type="PROSITE" id="PS50987">
    <property type="entry name" value="HTH_ARSR_2"/>
    <property type="match status" value="1"/>
</dbReference>
<name>A0A7Y0EH17_9CLOT</name>
<keyword evidence="2" id="KW-0238">DNA-binding</keyword>
<dbReference type="PANTHER" id="PTHR33154">
    <property type="entry name" value="TRANSCRIPTIONAL REGULATOR, ARSR FAMILY"/>
    <property type="match status" value="1"/>
</dbReference>
<evidence type="ECO:0000256" key="1">
    <source>
        <dbReference type="ARBA" id="ARBA00023015"/>
    </source>
</evidence>
<dbReference type="EMBL" id="JABBNI010000021">
    <property type="protein sequence ID" value="NMM63335.1"/>
    <property type="molecule type" value="Genomic_DNA"/>
</dbReference>
<organism evidence="5 6">
    <name type="scientific">Clostridium muellerianum</name>
    <dbReference type="NCBI Taxonomy" id="2716538"/>
    <lineage>
        <taxon>Bacteria</taxon>
        <taxon>Bacillati</taxon>
        <taxon>Bacillota</taxon>
        <taxon>Clostridia</taxon>
        <taxon>Eubacteriales</taxon>
        <taxon>Clostridiaceae</taxon>
        <taxon>Clostridium</taxon>
    </lineage>
</organism>
<evidence type="ECO:0000313" key="6">
    <source>
        <dbReference type="Proteomes" id="UP000537131"/>
    </source>
</evidence>
<evidence type="ECO:0000259" key="4">
    <source>
        <dbReference type="PROSITE" id="PS50987"/>
    </source>
</evidence>
<reference evidence="5 6" key="1">
    <citation type="submission" date="2020-04" db="EMBL/GenBank/DDBJ databases">
        <authorList>
            <person name="Doyle D.A."/>
        </authorList>
    </citation>
    <scope>NUCLEOTIDE SEQUENCE [LARGE SCALE GENOMIC DNA]</scope>
    <source>
        <strain evidence="5 6">P21</strain>
    </source>
</reference>
<keyword evidence="3" id="KW-0804">Transcription</keyword>
<feature type="domain" description="HTH arsR-type" evidence="4">
    <location>
        <begin position="1"/>
        <end position="94"/>
    </location>
</feature>
<dbReference type="SMART" id="SM00418">
    <property type="entry name" value="HTH_ARSR"/>
    <property type="match status" value="1"/>
</dbReference>
<comment type="caution">
    <text evidence="5">The sequence shown here is derived from an EMBL/GenBank/DDBJ whole genome shotgun (WGS) entry which is preliminary data.</text>
</comment>
<dbReference type="InterPro" id="IPR011991">
    <property type="entry name" value="ArsR-like_HTH"/>
</dbReference>
<proteinExistence type="predicted"/>
<keyword evidence="6" id="KW-1185">Reference proteome</keyword>
<reference evidence="5 6" key="2">
    <citation type="submission" date="2020-06" db="EMBL/GenBank/DDBJ databases">
        <title>Complete Genome Sequence of Clostridium muelleri sp. nov. P21T, an Acid-Alcohol Producing Acetogen Isolated from Old Hay.</title>
        <authorList>
            <person name="Duncan K.E."/>
            <person name="Tanner R.S."/>
        </authorList>
    </citation>
    <scope>NUCLEOTIDE SEQUENCE [LARGE SCALE GENOMIC DNA]</scope>
    <source>
        <strain evidence="5 6">P21</strain>
    </source>
</reference>
<dbReference type="AlphaFoldDB" id="A0A7Y0EH17"/>
<dbReference type="InterPro" id="IPR036388">
    <property type="entry name" value="WH-like_DNA-bd_sf"/>
</dbReference>
<dbReference type="NCBIfam" id="NF033788">
    <property type="entry name" value="HTH_metalloreg"/>
    <property type="match status" value="1"/>
</dbReference>
<dbReference type="PROSITE" id="PS00846">
    <property type="entry name" value="HTH_ARSR_1"/>
    <property type="match status" value="1"/>
</dbReference>
<protein>
    <submittedName>
        <fullName evidence="5">Winged helix-turn-helix transcriptional regulator</fullName>
    </submittedName>
</protein>
<evidence type="ECO:0000313" key="5">
    <source>
        <dbReference type="EMBL" id="NMM63335.1"/>
    </source>
</evidence>
<dbReference type="InterPro" id="IPR051081">
    <property type="entry name" value="HTH_MetalResp_TranReg"/>
</dbReference>
<evidence type="ECO:0000256" key="2">
    <source>
        <dbReference type="ARBA" id="ARBA00023125"/>
    </source>
</evidence>
<keyword evidence="1" id="KW-0805">Transcription regulation</keyword>